<protein>
    <submittedName>
        <fullName evidence="1">Uncharacterized protein</fullName>
    </submittedName>
</protein>
<sequence length="97" mass="11805">MEKTIPKIRESRLVKNKPWTEELTVLRSQVRKQRKRYQQAVGDDRTCQLQIYRNLRNLYKTKIQELKARSWDDWMIEHANCKSIETCETSTKQKYKS</sequence>
<name>A0AAW1JDM5_POPJA</name>
<evidence type="ECO:0000313" key="1">
    <source>
        <dbReference type="EMBL" id="KAK9701515.1"/>
    </source>
</evidence>
<keyword evidence="2" id="KW-1185">Reference proteome</keyword>
<gene>
    <name evidence="1" type="ORF">QE152_g30570</name>
</gene>
<comment type="caution">
    <text evidence="1">The sequence shown here is derived from an EMBL/GenBank/DDBJ whole genome shotgun (WGS) entry which is preliminary data.</text>
</comment>
<evidence type="ECO:0000313" key="2">
    <source>
        <dbReference type="Proteomes" id="UP001458880"/>
    </source>
</evidence>
<proteinExistence type="predicted"/>
<dbReference type="AlphaFoldDB" id="A0AAW1JDM5"/>
<dbReference type="EMBL" id="JASPKY010000413">
    <property type="protein sequence ID" value="KAK9701515.1"/>
    <property type="molecule type" value="Genomic_DNA"/>
</dbReference>
<organism evidence="1 2">
    <name type="scientific">Popillia japonica</name>
    <name type="common">Japanese beetle</name>
    <dbReference type="NCBI Taxonomy" id="7064"/>
    <lineage>
        <taxon>Eukaryota</taxon>
        <taxon>Metazoa</taxon>
        <taxon>Ecdysozoa</taxon>
        <taxon>Arthropoda</taxon>
        <taxon>Hexapoda</taxon>
        <taxon>Insecta</taxon>
        <taxon>Pterygota</taxon>
        <taxon>Neoptera</taxon>
        <taxon>Endopterygota</taxon>
        <taxon>Coleoptera</taxon>
        <taxon>Polyphaga</taxon>
        <taxon>Scarabaeiformia</taxon>
        <taxon>Scarabaeidae</taxon>
        <taxon>Rutelinae</taxon>
        <taxon>Popillia</taxon>
    </lineage>
</organism>
<reference evidence="1 2" key="1">
    <citation type="journal article" date="2024" name="BMC Genomics">
        <title>De novo assembly and annotation of Popillia japonica's genome with initial clues to its potential as an invasive pest.</title>
        <authorList>
            <person name="Cucini C."/>
            <person name="Boschi S."/>
            <person name="Funari R."/>
            <person name="Cardaioli E."/>
            <person name="Iannotti N."/>
            <person name="Marturano G."/>
            <person name="Paoli F."/>
            <person name="Bruttini M."/>
            <person name="Carapelli A."/>
            <person name="Frati F."/>
            <person name="Nardi F."/>
        </authorList>
    </citation>
    <scope>NUCLEOTIDE SEQUENCE [LARGE SCALE GENOMIC DNA]</scope>
    <source>
        <strain evidence="1">DMR45628</strain>
    </source>
</reference>
<dbReference type="Proteomes" id="UP001458880">
    <property type="component" value="Unassembled WGS sequence"/>
</dbReference>
<accession>A0AAW1JDM5</accession>